<name>A0A8T1Q7D9_CARIL</name>
<keyword evidence="2" id="KW-1185">Reference proteome</keyword>
<sequence>MRPKGKTESDALTSLRLAQRRRERIRKDRKGRIRCCCLASLEQRNRNGNVGVSFVRSNLSQASFSSLLGTRWTSIVLRFKCRNWNLFCTLLRWIGSLFDNFGSSNP</sequence>
<organism evidence="1 2">
    <name type="scientific">Carya illinoinensis</name>
    <name type="common">Pecan</name>
    <dbReference type="NCBI Taxonomy" id="32201"/>
    <lineage>
        <taxon>Eukaryota</taxon>
        <taxon>Viridiplantae</taxon>
        <taxon>Streptophyta</taxon>
        <taxon>Embryophyta</taxon>
        <taxon>Tracheophyta</taxon>
        <taxon>Spermatophyta</taxon>
        <taxon>Magnoliopsida</taxon>
        <taxon>eudicotyledons</taxon>
        <taxon>Gunneridae</taxon>
        <taxon>Pentapetalae</taxon>
        <taxon>rosids</taxon>
        <taxon>fabids</taxon>
        <taxon>Fagales</taxon>
        <taxon>Juglandaceae</taxon>
        <taxon>Carya</taxon>
    </lineage>
</organism>
<dbReference type="Proteomes" id="UP000811609">
    <property type="component" value="Chromosome 6"/>
</dbReference>
<accession>A0A8T1Q7D9</accession>
<evidence type="ECO:0000313" key="1">
    <source>
        <dbReference type="EMBL" id="KAG6650318.1"/>
    </source>
</evidence>
<evidence type="ECO:0000313" key="2">
    <source>
        <dbReference type="Proteomes" id="UP000811609"/>
    </source>
</evidence>
<reference evidence="1" key="1">
    <citation type="submission" date="2020-12" db="EMBL/GenBank/DDBJ databases">
        <title>WGS assembly of Carya illinoinensis cv. Pawnee.</title>
        <authorList>
            <person name="Platts A."/>
            <person name="Shu S."/>
            <person name="Wright S."/>
            <person name="Barry K."/>
            <person name="Edger P."/>
            <person name="Pires J.C."/>
            <person name="Schmutz J."/>
        </authorList>
    </citation>
    <scope>NUCLEOTIDE SEQUENCE</scope>
    <source>
        <tissue evidence="1">Leaf</tissue>
    </source>
</reference>
<dbReference type="EMBL" id="CM031814">
    <property type="protein sequence ID" value="KAG6650318.1"/>
    <property type="molecule type" value="Genomic_DNA"/>
</dbReference>
<dbReference type="AlphaFoldDB" id="A0A8T1Q7D9"/>
<protein>
    <submittedName>
        <fullName evidence="1">Uncharacterized protein</fullName>
    </submittedName>
</protein>
<comment type="caution">
    <text evidence="1">The sequence shown here is derived from an EMBL/GenBank/DDBJ whole genome shotgun (WGS) entry which is preliminary data.</text>
</comment>
<proteinExistence type="predicted"/>
<gene>
    <name evidence="1" type="ORF">CIPAW_06G034200</name>
</gene>